<protein>
    <recommendedName>
        <fullName evidence="6">FYVE-type domain-containing protein</fullName>
    </recommendedName>
</protein>
<feature type="region of interest" description="Disordered" evidence="5">
    <location>
        <begin position="445"/>
        <end position="483"/>
    </location>
</feature>
<keyword evidence="8" id="KW-1185">Reference proteome</keyword>
<dbReference type="GO" id="GO:1903426">
    <property type="term" value="P:regulation of reactive oxygen species biosynthetic process"/>
    <property type="evidence" value="ECO:0007669"/>
    <property type="project" value="TreeGrafter"/>
</dbReference>
<evidence type="ECO:0000259" key="6">
    <source>
        <dbReference type="PROSITE" id="PS50178"/>
    </source>
</evidence>
<feature type="compositionally biased region" description="Low complexity" evidence="5">
    <location>
        <begin position="465"/>
        <end position="483"/>
    </location>
</feature>
<feature type="region of interest" description="Disordered" evidence="5">
    <location>
        <begin position="212"/>
        <end position="240"/>
    </location>
</feature>
<evidence type="ECO:0000256" key="4">
    <source>
        <dbReference type="PROSITE-ProRule" id="PRU00091"/>
    </source>
</evidence>
<dbReference type="GO" id="GO:0012506">
    <property type="term" value="C:vesicle membrane"/>
    <property type="evidence" value="ECO:0007669"/>
    <property type="project" value="TreeGrafter"/>
</dbReference>
<dbReference type="PANTHER" id="PTHR46715">
    <property type="entry name" value="1-PHOSPHATIDYLINOSITOL 3-PHOSPHATE 5-KINASE"/>
    <property type="match status" value="1"/>
</dbReference>
<dbReference type="GO" id="GO:0032438">
    <property type="term" value="P:melanosome organization"/>
    <property type="evidence" value="ECO:0007669"/>
    <property type="project" value="TreeGrafter"/>
</dbReference>
<feature type="compositionally biased region" description="Low complexity" evidence="5">
    <location>
        <begin position="755"/>
        <end position="776"/>
    </location>
</feature>
<feature type="region of interest" description="Disordered" evidence="5">
    <location>
        <begin position="265"/>
        <end position="289"/>
    </location>
</feature>
<feature type="region of interest" description="Disordered" evidence="5">
    <location>
        <begin position="913"/>
        <end position="938"/>
    </location>
</feature>
<dbReference type="GO" id="GO:0052810">
    <property type="term" value="F:1-phosphatidylinositol-5-kinase activity"/>
    <property type="evidence" value="ECO:0007669"/>
    <property type="project" value="TreeGrafter"/>
</dbReference>
<accession>A0A1B7TGI6</accession>
<dbReference type="SMART" id="SM00064">
    <property type="entry name" value="FYVE"/>
    <property type="match status" value="1"/>
</dbReference>
<keyword evidence="1" id="KW-0479">Metal-binding</keyword>
<evidence type="ECO:0000256" key="1">
    <source>
        <dbReference type="ARBA" id="ARBA00022723"/>
    </source>
</evidence>
<dbReference type="Proteomes" id="UP000092321">
    <property type="component" value="Unassembled WGS sequence"/>
</dbReference>
<dbReference type="PANTHER" id="PTHR46715:SF1">
    <property type="entry name" value="1-PHOSPHATIDYLINOSITOL 3-PHOSPHATE 5-KINASE"/>
    <property type="match status" value="1"/>
</dbReference>
<evidence type="ECO:0000313" key="7">
    <source>
        <dbReference type="EMBL" id="OBA27846.1"/>
    </source>
</evidence>
<feature type="region of interest" description="Disordered" evidence="5">
    <location>
        <begin position="81"/>
        <end position="108"/>
    </location>
</feature>
<dbReference type="EMBL" id="LXPE01000006">
    <property type="protein sequence ID" value="OBA27846.1"/>
    <property type="molecule type" value="Genomic_DNA"/>
</dbReference>
<dbReference type="GO" id="GO:0032266">
    <property type="term" value="F:phosphatidylinositol-3-phosphate binding"/>
    <property type="evidence" value="ECO:0007669"/>
    <property type="project" value="UniProtKB-ARBA"/>
</dbReference>
<feature type="region of interest" description="Disordered" evidence="5">
    <location>
        <begin position="314"/>
        <end position="346"/>
    </location>
</feature>
<dbReference type="CDD" id="cd15760">
    <property type="entry name" value="FYVE_scVPS27p_like"/>
    <property type="match status" value="1"/>
</dbReference>
<feature type="compositionally biased region" description="Low complexity" evidence="5">
    <location>
        <begin position="279"/>
        <end position="289"/>
    </location>
</feature>
<organism evidence="7 8">
    <name type="scientific">Hanseniaspora valbyensis NRRL Y-1626</name>
    <dbReference type="NCBI Taxonomy" id="766949"/>
    <lineage>
        <taxon>Eukaryota</taxon>
        <taxon>Fungi</taxon>
        <taxon>Dikarya</taxon>
        <taxon>Ascomycota</taxon>
        <taxon>Saccharomycotina</taxon>
        <taxon>Saccharomycetes</taxon>
        <taxon>Saccharomycodales</taxon>
        <taxon>Saccharomycodaceae</taxon>
        <taxon>Hanseniaspora</taxon>
    </lineage>
</organism>
<feature type="compositionally biased region" description="Low complexity" evidence="5">
    <location>
        <begin position="917"/>
        <end position="929"/>
    </location>
</feature>
<sequence length="945" mass="105910">MSYTSTTNTSIDTNNTSVETGIINIENIKNNTDNLISMFDVNNINVVKKDIQENDINEADQSIANELSKEIQDTDDEVEHEAKSLIPNHSSKKMYASSSSDDSDLIDNINLNNNTNKLQQNDQLNNIDTQSVTGKTDDTFKIMSPKDQLSFNNQYKNISNNSHLITSDIEEEEEQQQQQNSSNEDTASILTQEDTSGQQDNKQIPVFDDKISQNNLSSDSTVDQLQQQQEEEEEKRQVIQTPEQIFLEKKSNINDQLSQSFNKVKKNSINGKKTHKKSSSSGNSNEGPKIIFEKRKISTKPRTHSIQSVLSNVSSRNVLSRHSTHDDANNYNNQERAQSSQAVNGSTINGPIYDMLYNPSQQVQSPAMMTTLKKVRSSIQLNNAPSNLQTNHLASTLSNGHKRQHSLISTFSNNNNNNSSTNLAGLRGSYETDKVLIGERVPFISRDGDSKDLTTTTKNSDEENSNNNHNHNNNNNNNDLHLSKNTLHKTNNEKNQLNDDDVINNDLIEWKNGSVTSMVSGTLTTYRPNRFSNNTNNNFNGNKTVNRTSNGSDVIEDDASDTDAAIEKKLTTDALKKLNLLQQQKKNRRKASMISQISTASSIDSPTKLRSYNSFAKRDNDAINEEQRSSVGELMEGENDYEYEDTFGKDISSLSFFGKNIIMDSTIVPRKHSIVPQVNNNSSNTNEKIIFPKKQSIISPETPTTTHATKNKKKKQQQIEVPKKPLYTPAVLRDINETKISNDVLVKRALSPSMNHHTNSNNLQQQHSSSNSSSLLETDSVKTMATSTSTWSRLKNLFHQTPSNPDLPQTTTASFITPKQESITIKHWVPDDLRNACFDCAAKFNLFDRRHHCRHCGEIFCFRHLRRYLYLNSQAHFIIGATGLGRLAKVCDSCLDKYDELLLSGSGSLGVEEEENAQNTGNNAANGGIENNGGGLPEDWYWSSF</sequence>
<dbReference type="SUPFAM" id="SSF57903">
    <property type="entry name" value="FYVE/PHD zinc finger"/>
    <property type="match status" value="1"/>
</dbReference>
<dbReference type="GO" id="GO:0031410">
    <property type="term" value="C:cytoplasmic vesicle"/>
    <property type="evidence" value="ECO:0007669"/>
    <property type="project" value="TreeGrafter"/>
</dbReference>
<feature type="domain" description="FYVE-type" evidence="6">
    <location>
        <begin position="831"/>
        <end position="899"/>
    </location>
</feature>
<evidence type="ECO:0000256" key="5">
    <source>
        <dbReference type="SAM" id="MobiDB-lite"/>
    </source>
</evidence>
<evidence type="ECO:0000313" key="8">
    <source>
        <dbReference type="Proteomes" id="UP000092321"/>
    </source>
</evidence>
<reference evidence="8" key="1">
    <citation type="journal article" date="2016" name="Proc. Natl. Acad. Sci. U.S.A.">
        <title>Comparative genomics of biotechnologically important yeasts.</title>
        <authorList>
            <person name="Riley R."/>
            <person name="Haridas S."/>
            <person name="Wolfe K.H."/>
            <person name="Lopes M.R."/>
            <person name="Hittinger C.T."/>
            <person name="Goeker M."/>
            <person name="Salamov A.A."/>
            <person name="Wisecaver J.H."/>
            <person name="Long T.M."/>
            <person name="Calvey C.H."/>
            <person name="Aerts A.L."/>
            <person name="Barry K.W."/>
            <person name="Choi C."/>
            <person name="Clum A."/>
            <person name="Coughlan A.Y."/>
            <person name="Deshpande S."/>
            <person name="Douglass A.P."/>
            <person name="Hanson S.J."/>
            <person name="Klenk H.-P."/>
            <person name="LaButti K.M."/>
            <person name="Lapidus A."/>
            <person name="Lindquist E.A."/>
            <person name="Lipzen A.M."/>
            <person name="Meier-Kolthoff J.P."/>
            <person name="Ohm R.A."/>
            <person name="Otillar R.P."/>
            <person name="Pangilinan J.L."/>
            <person name="Peng Y."/>
            <person name="Rokas A."/>
            <person name="Rosa C.A."/>
            <person name="Scheuner C."/>
            <person name="Sibirny A.A."/>
            <person name="Slot J.C."/>
            <person name="Stielow J.B."/>
            <person name="Sun H."/>
            <person name="Kurtzman C.P."/>
            <person name="Blackwell M."/>
            <person name="Grigoriev I.V."/>
            <person name="Jeffries T.W."/>
        </authorList>
    </citation>
    <scope>NUCLEOTIDE SEQUENCE [LARGE SCALE GENOMIC DNA]</scope>
    <source>
        <strain evidence="8">NRRL Y-1626</strain>
    </source>
</reference>
<dbReference type="PROSITE" id="PS50178">
    <property type="entry name" value="ZF_FYVE"/>
    <property type="match status" value="1"/>
</dbReference>
<comment type="caution">
    <text evidence="7">The sequence shown here is derived from an EMBL/GenBank/DDBJ whole genome shotgun (WGS) entry which is preliminary data.</text>
</comment>
<dbReference type="InterPro" id="IPR017455">
    <property type="entry name" value="Znf_FYVE-rel"/>
</dbReference>
<feature type="compositionally biased region" description="Low complexity" evidence="5">
    <location>
        <begin position="533"/>
        <end position="548"/>
    </location>
</feature>
<dbReference type="InterPro" id="IPR011011">
    <property type="entry name" value="Znf_FYVE_PHD"/>
</dbReference>
<dbReference type="AlphaFoldDB" id="A0A1B7TGI6"/>
<dbReference type="Gene3D" id="3.30.40.10">
    <property type="entry name" value="Zinc/RING finger domain, C3HC4 (zinc finger)"/>
    <property type="match status" value="1"/>
</dbReference>
<dbReference type="GO" id="GO:0000285">
    <property type="term" value="F:1-phosphatidylinositol-3-phosphate 5-kinase activity"/>
    <property type="evidence" value="ECO:0007669"/>
    <property type="project" value="InterPro"/>
</dbReference>
<feature type="region of interest" description="Disordered" evidence="5">
    <location>
        <begin position="533"/>
        <end position="555"/>
    </location>
</feature>
<dbReference type="InterPro" id="IPR013083">
    <property type="entry name" value="Znf_RING/FYVE/PHD"/>
</dbReference>
<feature type="compositionally biased region" description="Polar residues" evidence="5">
    <location>
        <begin position="212"/>
        <end position="223"/>
    </location>
</feature>
<feature type="compositionally biased region" description="Polar residues" evidence="5">
    <location>
        <begin position="329"/>
        <end position="346"/>
    </location>
</feature>
<dbReference type="Pfam" id="PF01363">
    <property type="entry name" value="FYVE"/>
    <property type="match status" value="1"/>
</dbReference>
<gene>
    <name evidence="7" type="ORF">HANVADRAFT_51957</name>
</gene>
<name>A0A1B7TGI6_9ASCO</name>
<dbReference type="OrthoDB" id="10018316at2759"/>
<feature type="region of interest" description="Disordered" evidence="5">
    <location>
        <begin position="697"/>
        <end position="722"/>
    </location>
</feature>
<dbReference type="InterPro" id="IPR043548">
    <property type="entry name" value="PIKfyve"/>
</dbReference>
<dbReference type="GO" id="GO:0008270">
    <property type="term" value="F:zinc ion binding"/>
    <property type="evidence" value="ECO:0007669"/>
    <property type="project" value="UniProtKB-KW"/>
</dbReference>
<keyword evidence="3" id="KW-0862">Zinc</keyword>
<evidence type="ECO:0000256" key="2">
    <source>
        <dbReference type="ARBA" id="ARBA00022771"/>
    </source>
</evidence>
<feature type="region of interest" description="Disordered" evidence="5">
    <location>
        <begin position="753"/>
        <end position="779"/>
    </location>
</feature>
<proteinExistence type="predicted"/>
<dbReference type="InterPro" id="IPR000306">
    <property type="entry name" value="Znf_FYVE"/>
</dbReference>
<evidence type="ECO:0000256" key="3">
    <source>
        <dbReference type="ARBA" id="ARBA00022833"/>
    </source>
</evidence>
<keyword evidence="2 4" id="KW-0863">Zinc-finger</keyword>
<dbReference type="GO" id="GO:0098588">
    <property type="term" value="C:bounding membrane of organelle"/>
    <property type="evidence" value="ECO:0007669"/>
    <property type="project" value="UniProtKB-ARBA"/>
</dbReference>